<evidence type="ECO:0008006" key="3">
    <source>
        <dbReference type="Google" id="ProtNLM"/>
    </source>
</evidence>
<dbReference type="EMBL" id="JAYMRV010000009">
    <property type="protein sequence ID" value="MEM5424716.1"/>
    <property type="molecule type" value="Genomic_DNA"/>
</dbReference>
<sequence>MDAKQVKKVTVIVNGPVGSGKSAICGEIEIMCRALGLPVVWLDGQQEKNLTHADWTDALEMYKPSVEIVERIENAALASDAAGEPVAWAVYNGVARIAFYMSEEGATDHAKAAQRSHDLSGSLAAFHVKPLYAAPVAPAAVAPSKQSHEWDDEGDHCTQCGDPAWCADTYCTPKAQPDERAAYIGRSVNRRASRCARR</sequence>
<name>A0ABU9RYW3_9BURK</name>
<dbReference type="InterPro" id="IPR027417">
    <property type="entry name" value="P-loop_NTPase"/>
</dbReference>
<evidence type="ECO:0000313" key="2">
    <source>
        <dbReference type="Proteomes" id="UP001489897"/>
    </source>
</evidence>
<organism evidence="1 2">
    <name type="scientific">Paraburkholderia ferrariae</name>
    <dbReference type="NCBI Taxonomy" id="386056"/>
    <lineage>
        <taxon>Bacteria</taxon>
        <taxon>Pseudomonadati</taxon>
        <taxon>Pseudomonadota</taxon>
        <taxon>Betaproteobacteria</taxon>
        <taxon>Burkholderiales</taxon>
        <taxon>Burkholderiaceae</taxon>
        <taxon>Paraburkholderia</taxon>
    </lineage>
</organism>
<evidence type="ECO:0000313" key="1">
    <source>
        <dbReference type="EMBL" id="MEM5424716.1"/>
    </source>
</evidence>
<dbReference type="Gene3D" id="3.40.50.300">
    <property type="entry name" value="P-loop containing nucleotide triphosphate hydrolases"/>
    <property type="match status" value="1"/>
</dbReference>
<gene>
    <name evidence="1" type="ORF">VSR73_27070</name>
</gene>
<proteinExistence type="predicted"/>
<dbReference type="Proteomes" id="UP001489897">
    <property type="component" value="Unassembled WGS sequence"/>
</dbReference>
<accession>A0ABU9RYW3</accession>
<dbReference type="RefSeq" id="WP_342948957.1">
    <property type="nucleotide sequence ID" value="NZ_JAYMRV010000009.1"/>
</dbReference>
<comment type="caution">
    <text evidence="1">The sequence shown here is derived from an EMBL/GenBank/DDBJ whole genome shotgun (WGS) entry which is preliminary data.</text>
</comment>
<protein>
    <recommendedName>
        <fullName evidence="3">AAA domain-containing protein</fullName>
    </recommendedName>
</protein>
<keyword evidence="2" id="KW-1185">Reference proteome</keyword>
<reference evidence="1 2" key="1">
    <citation type="submission" date="2024-01" db="EMBL/GenBank/DDBJ databases">
        <title>The diversity of rhizobia nodulating Mimosa spp. in eleven states of Brazil covering several biomes is determined by host plant, location, and edaphic factors.</title>
        <authorList>
            <person name="Rouws L."/>
            <person name="Barauna A."/>
            <person name="Beukes C."/>
            <person name="De Faria S.M."/>
            <person name="Gross E."/>
            <person name="Dos Reis Junior F.B."/>
            <person name="Simon M."/>
            <person name="Maluk M."/>
            <person name="Odee D.W."/>
            <person name="Kenicer G."/>
            <person name="Young J.P.W."/>
            <person name="Reis V.M."/>
            <person name="Zilli J."/>
            <person name="James E.K."/>
        </authorList>
    </citation>
    <scope>NUCLEOTIDE SEQUENCE [LARGE SCALE GENOMIC DNA]</scope>
    <source>
        <strain evidence="1 2">JPY167</strain>
    </source>
</reference>